<dbReference type="SUPFAM" id="SSF48452">
    <property type="entry name" value="TPR-like"/>
    <property type="match status" value="1"/>
</dbReference>
<dbReference type="RefSeq" id="WP_186505288.1">
    <property type="nucleotide sequence ID" value="NZ_JACNEP010000002.1"/>
</dbReference>
<evidence type="ECO:0000313" key="4">
    <source>
        <dbReference type="Proteomes" id="UP000601768"/>
    </source>
</evidence>
<feature type="signal peptide" evidence="2">
    <location>
        <begin position="1"/>
        <end position="30"/>
    </location>
</feature>
<dbReference type="SMART" id="SM00028">
    <property type="entry name" value="TPR"/>
    <property type="match status" value="5"/>
</dbReference>
<gene>
    <name evidence="3" type="ORF">H8B19_02920</name>
</gene>
<sequence length="433" mass="48914">MKRNLTGKVISYLIMVSALSVAAAFTPSMAAEQQYSKVKTRQVPALRAKVYEQLARAQSLADEDKVPDAIEALDNVQSKADSMNSYERAMMWNFYAFIYYQKERVPEAIANFEKAIAEQPIPEPFEMTTLFSLAQLEMMQGNFDKTISYLERWEVLNKGEVPASNNYLKAQAMYQQKSFAKAADYIGQAIASIESQDKVAEENWYILQRAVFYELKQPEKVKDVLVKLVKEYNKPEYWTQLAGMYGELGQEKQQLAVMESAYQQGYITSAGDINNLAQLYYYHGAPYKGALLLEKSMQKGVVEKNLRNMKFLAQSWSLAQEQDKAIPVMIAAADMSEDGNLNAQLGQLYLNMEKWPEAVAAIEKAIEKGGLSNPGTAYLVLGMALYNQEDYVASMHNLGLAEQYENSQRMAKQWKRYVKAEQEQASQLAAVGA</sequence>
<dbReference type="Gene3D" id="1.25.40.10">
    <property type="entry name" value="Tetratricopeptide repeat domain"/>
    <property type="match status" value="3"/>
</dbReference>
<dbReference type="AlphaFoldDB" id="A0A8J6M0F2"/>
<dbReference type="InterPro" id="IPR019734">
    <property type="entry name" value="TPR_rpt"/>
</dbReference>
<dbReference type="SUPFAM" id="SSF81901">
    <property type="entry name" value="HCP-like"/>
    <property type="match status" value="1"/>
</dbReference>
<reference evidence="3" key="2">
    <citation type="submission" date="2020-08" db="EMBL/GenBank/DDBJ databases">
        <authorList>
            <person name="Lai Q."/>
        </authorList>
    </citation>
    <scope>NUCLEOTIDE SEQUENCE</scope>
    <source>
        <strain evidence="3">S27-2</strain>
    </source>
</reference>
<keyword evidence="2" id="KW-0732">Signal</keyword>
<dbReference type="EMBL" id="JACNEP010000002">
    <property type="protein sequence ID" value="MBC3764812.1"/>
    <property type="molecule type" value="Genomic_DNA"/>
</dbReference>
<keyword evidence="1" id="KW-0802">TPR repeat</keyword>
<name>A0A8J6M0F2_9ALTE</name>
<comment type="caution">
    <text evidence="3">The sequence shown here is derived from an EMBL/GenBank/DDBJ whole genome shotgun (WGS) entry which is preliminary data.</text>
</comment>
<evidence type="ECO:0000256" key="1">
    <source>
        <dbReference type="PROSITE-ProRule" id="PRU00339"/>
    </source>
</evidence>
<evidence type="ECO:0000256" key="2">
    <source>
        <dbReference type="SAM" id="SignalP"/>
    </source>
</evidence>
<protein>
    <submittedName>
        <fullName evidence="3">Tetratricopeptide repeat protein</fullName>
    </submittedName>
</protein>
<feature type="chain" id="PRO_5035247005" evidence="2">
    <location>
        <begin position="31"/>
        <end position="433"/>
    </location>
</feature>
<organism evidence="3 4">
    <name type="scientific">Neptunicella marina</name>
    <dbReference type="NCBI Taxonomy" id="2125989"/>
    <lineage>
        <taxon>Bacteria</taxon>
        <taxon>Pseudomonadati</taxon>
        <taxon>Pseudomonadota</taxon>
        <taxon>Gammaproteobacteria</taxon>
        <taxon>Alteromonadales</taxon>
        <taxon>Alteromonadaceae</taxon>
        <taxon>Neptunicella</taxon>
    </lineage>
</organism>
<dbReference type="InterPro" id="IPR011990">
    <property type="entry name" value="TPR-like_helical_dom_sf"/>
</dbReference>
<dbReference type="Proteomes" id="UP000601768">
    <property type="component" value="Unassembled WGS sequence"/>
</dbReference>
<dbReference type="PROSITE" id="PS50005">
    <property type="entry name" value="TPR"/>
    <property type="match status" value="1"/>
</dbReference>
<accession>A0A8J6M0F2</accession>
<reference evidence="3" key="1">
    <citation type="journal article" date="2018" name="Int. J. Syst. Evol. Microbiol.">
        <title>Neptunicella marina gen. nov., sp. nov., isolated from surface seawater.</title>
        <authorList>
            <person name="Liu X."/>
            <person name="Lai Q."/>
            <person name="Du Y."/>
            <person name="Zhang X."/>
            <person name="Liu Z."/>
            <person name="Sun F."/>
            <person name="Shao Z."/>
        </authorList>
    </citation>
    <scope>NUCLEOTIDE SEQUENCE</scope>
    <source>
        <strain evidence="3">S27-2</strain>
    </source>
</reference>
<evidence type="ECO:0000313" key="3">
    <source>
        <dbReference type="EMBL" id="MBC3764812.1"/>
    </source>
</evidence>
<feature type="repeat" description="TPR" evidence="1">
    <location>
        <begin position="89"/>
        <end position="122"/>
    </location>
</feature>
<proteinExistence type="predicted"/>
<dbReference type="Pfam" id="PF13432">
    <property type="entry name" value="TPR_16"/>
    <property type="match status" value="2"/>
</dbReference>
<keyword evidence="4" id="KW-1185">Reference proteome</keyword>